<dbReference type="InterPro" id="IPR000859">
    <property type="entry name" value="CUB_dom"/>
</dbReference>
<dbReference type="CDD" id="cd00041">
    <property type="entry name" value="CUB"/>
    <property type="match status" value="1"/>
</dbReference>
<dbReference type="SUPFAM" id="SSF49854">
    <property type="entry name" value="Spermadhesin, CUB domain"/>
    <property type="match status" value="1"/>
</dbReference>
<protein>
    <recommendedName>
        <fullName evidence="8">Por secretion system C-terminal sorting domain-containing protein</fullName>
    </recommendedName>
</protein>
<dbReference type="Gene3D" id="2.60.120.290">
    <property type="entry name" value="Spermadhesin, CUB domain"/>
    <property type="match status" value="1"/>
</dbReference>
<sequence length="728" mass="78503">MKKILLFSCLIFGAVFFANAQQEIAKKVKELEKTGADFKHFSVLNVDASVETLESSKAVTEAVYATLNTSAVSDIVTNAYETIEIEIPYLQQNIVAKLYKVNLFTDNFNVDTDKETNVNYTPGVYYRGVINGESTSVVSFNFFANEVNGILSGENVGNIVVGELDNDKTTPGYIIYDDQDLVTGLNFECHTEDNGGKETDNHEGYKIEGTANVATTNCVTLYLEIDNDIYVQNSSDVTATTNWMTSVFNNVQTLYTNDGITVALNDMFIWTSTDPFTGTSSSENLSLFYQNRDIVNGDLGMLVGIDSGGLGGLASTIDGLCSSENRAYSDVSYYYSTVPTYSWTVQVITHEFGHLLGSRHTHACVWNNDNTAIDGCGQQAGYSEGSCAEGSIPNAGSIMSYCHLISGVGINFSIGFGNQPSNVIINTIDGSNCLSSDCSSPCVNQVYNVQFSNITQTSATITWDSYGGESQFEVAVSPYNFPLATYSTVTGYSYVANGLTSNTYYKVRIRPVCTNSTATPASNITILGTNGDVCSGFVFADQGGTSGQYVNSETVIRTFTPEQTGKATEVTFTSFNTEEDYDFMYIYDGSDTNSTLLTPGGLSGSSNPGTFTSTAADGALTFEFIPDSYSTAAGWEANVSCVDSTFGLDKNEQVDFSYYPNPTSGEVSITAASQIEKVEVYSTTGQLLYTALPGLTTANVNLAKFAAGTYFFAMDVAGTTVNFKVVKY</sequence>
<dbReference type="Pfam" id="PF13688">
    <property type="entry name" value="Reprolysin_5"/>
    <property type="match status" value="1"/>
</dbReference>
<evidence type="ECO:0000256" key="2">
    <source>
        <dbReference type="ARBA" id="ARBA00023157"/>
    </source>
</evidence>
<feature type="domain" description="Fibronectin type-III" evidence="5">
    <location>
        <begin position="445"/>
        <end position="532"/>
    </location>
</feature>
<dbReference type="PANTHER" id="PTHR11905">
    <property type="entry name" value="ADAM A DISINTEGRIN AND METALLOPROTEASE DOMAIN"/>
    <property type="match status" value="1"/>
</dbReference>
<dbReference type="AlphaFoldDB" id="A0A9W6B4W6"/>
<dbReference type="InterPro" id="IPR026444">
    <property type="entry name" value="Secre_tail"/>
</dbReference>
<dbReference type="NCBIfam" id="TIGR04183">
    <property type="entry name" value="Por_Secre_tail"/>
    <property type="match status" value="1"/>
</dbReference>
<name>A0A9W6B4W6_9FLAO</name>
<evidence type="ECO:0000256" key="3">
    <source>
        <dbReference type="SAM" id="SignalP"/>
    </source>
</evidence>
<dbReference type="InterPro" id="IPR001590">
    <property type="entry name" value="Peptidase_M12B"/>
</dbReference>
<gene>
    <name evidence="6" type="ORF">NBRC110019_17380</name>
</gene>
<dbReference type="InterPro" id="IPR024079">
    <property type="entry name" value="MetalloPept_cat_dom_sf"/>
</dbReference>
<feature type="signal peptide" evidence="3">
    <location>
        <begin position="1"/>
        <end position="20"/>
    </location>
</feature>
<dbReference type="CDD" id="cd00063">
    <property type="entry name" value="FN3"/>
    <property type="match status" value="1"/>
</dbReference>
<evidence type="ECO:0000259" key="4">
    <source>
        <dbReference type="PROSITE" id="PS50215"/>
    </source>
</evidence>
<dbReference type="InterPro" id="IPR035914">
    <property type="entry name" value="Sperma_CUB_dom_sf"/>
</dbReference>
<evidence type="ECO:0000313" key="6">
    <source>
        <dbReference type="EMBL" id="GLB52698.1"/>
    </source>
</evidence>
<feature type="chain" id="PRO_5040898848" description="Por secretion system C-terminal sorting domain-containing protein" evidence="3">
    <location>
        <begin position="21"/>
        <end position="728"/>
    </location>
</feature>
<dbReference type="GO" id="GO:0006508">
    <property type="term" value="P:proteolysis"/>
    <property type="evidence" value="ECO:0007669"/>
    <property type="project" value="InterPro"/>
</dbReference>
<dbReference type="PANTHER" id="PTHR11905:SF159">
    <property type="entry name" value="ADAM METALLOPROTEASE"/>
    <property type="match status" value="1"/>
</dbReference>
<proteinExistence type="predicted"/>
<organism evidence="6 7">
    <name type="scientific">Neptunitalea chrysea</name>
    <dbReference type="NCBI Taxonomy" id="1647581"/>
    <lineage>
        <taxon>Bacteria</taxon>
        <taxon>Pseudomonadati</taxon>
        <taxon>Bacteroidota</taxon>
        <taxon>Flavobacteriia</taxon>
        <taxon>Flavobacteriales</taxon>
        <taxon>Flavobacteriaceae</taxon>
        <taxon>Neptunitalea</taxon>
    </lineage>
</organism>
<dbReference type="PROSITE" id="PS50853">
    <property type="entry name" value="FN3"/>
    <property type="match status" value="1"/>
</dbReference>
<evidence type="ECO:0008006" key="8">
    <source>
        <dbReference type="Google" id="ProtNLM"/>
    </source>
</evidence>
<evidence type="ECO:0000313" key="7">
    <source>
        <dbReference type="Proteomes" id="UP001143545"/>
    </source>
</evidence>
<dbReference type="InterPro" id="IPR036116">
    <property type="entry name" value="FN3_sf"/>
</dbReference>
<dbReference type="Pfam" id="PF18962">
    <property type="entry name" value="Por_Secre_tail"/>
    <property type="match status" value="1"/>
</dbReference>
<keyword evidence="2" id="KW-1015">Disulfide bond</keyword>
<evidence type="ECO:0000259" key="5">
    <source>
        <dbReference type="PROSITE" id="PS50853"/>
    </source>
</evidence>
<dbReference type="Proteomes" id="UP001143545">
    <property type="component" value="Unassembled WGS sequence"/>
</dbReference>
<dbReference type="Gene3D" id="2.60.40.10">
    <property type="entry name" value="Immunoglobulins"/>
    <property type="match status" value="1"/>
</dbReference>
<keyword evidence="1 3" id="KW-0732">Signal</keyword>
<feature type="domain" description="Peptidase M12B" evidence="4">
    <location>
        <begin position="217"/>
        <end position="402"/>
    </location>
</feature>
<dbReference type="RefSeq" id="WP_281754159.1">
    <property type="nucleotide sequence ID" value="NZ_BRVP01000010.1"/>
</dbReference>
<dbReference type="SUPFAM" id="SSF55486">
    <property type="entry name" value="Metalloproteases ('zincins'), catalytic domain"/>
    <property type="match status" value="1"/>
</dbReference>
<comment type="caution">
    <text evidence="6">The sequence shown here is derived from an EMBL/GenBank/DDBJ whole genome shotgun (WGS) entry which is preliminary data.</text>
</comment>
<dbReference type="SUPFAM" id="SSF49265">
    <property type="entry name" value="Fibronectin type III"/>
    <property type="match status" value="1"/>
</dbReference>
<evidence type="ECO:0000256" key="1">
    <source>
        <dbReference type="ARBA" id="ARBA00022729"/>
    </source>
</evidence>
<dbReference type="InterPro" id="IPR013783">
    <property type="entry name" value="Ig-like_fold"/>
</dbReference>
<dbReference type="GO" id="GO:0004222">
    <property type="term" value="F:metalloendopeptidase activity"/>
    <property type="evidence" value="ECO:0007669"/>
    <property type="project" value="InterPro"/>
</dbReference>
<keyword evidence="7" id="KW-1185">Reference proteome</keyword>
<dbReference type="EMBL" id="BRVP01000010">
    <property type="protein sequence ID" value="GLB52698.1"/>
    <property type="molecule type" value="Genomic_DNA"/>
</dbReference>
<dbReference type="Gene3D" id="3.40.390.10">
    <property type="entry name" value="Collagenase (Catalytic Domain)"/>
    <property type="match status" value="1"/>
</dbReference>
<dbReference type="PROSITE" id="PS50215">
    <property type="entry name" value="ADAM_MEPRO"/>
    <property type="match status" value="1"/>
</dbReference>
<accession>A0A9W6B4W6</accession>
<dbReference type="InterPro" id="IPR003961">
    <property type="entry name" value="FN3_dom"/>
</dbReference>
<reference evidence="6" key="1">
    <citation type="submission" date="2022-07" db="EMBL/GenBank/DDBJ databases">
        <title>Taxonomy of Novel Oxalotrophic and Methylotrophic Bacteria.</title>
        <authorList>
            <person name="Sahin N."/>
            <person name="Tani A."/>
        </authorList>
    </citation>
    <scope>NUCLEOTIDE SEQUENCE</scope>
    <source>
        <strain evidence="6">AM327</strain>
    </source>
</reference>